<accession>A0A976SID7</accession>
<feature type="transmembrane region" description="Helical" evidence="5">
    <location>
        <begin position="360"/>
        <end position="376"/>
    </location>
</feature>
<gene>
    <name evidence="7" type="ORF">MACK_003244</name>
</gene>
<feature type="transmembrane region" description="Helical" evidence="5">
    <location>
        <begin position="301"/>
        <end position="324"/>
    </location>
</feature>
<feature type="transmembrane region" description="Helical" evidence="5">
    <location>
        <begin position="416"/>
        <end position="439"/>
    </location>
</feature>
<feature type="transmembrane region" description="Helical" evidence="5">
    <location>
        <begin position="336"/>
        <end position="353"/>
    </location>
</feature>
<feature type="transmembrane region" description="Helical" evidence="5">
    <location>
        <begin position="382"/>
        <end position="404"/>
    </location>
</feature>
<evidence type="ECO:0000256" key="1">
    <source>
        <dbReference type="ARBA" id="ARBA00004141"/>
    </source>
</evidence>
<dbReference type="GO" id="GO:0004252">
    <property type="term" value="F:serine-type endopeptidase activity"/>
    <property type="evidence" value="ECO:0007669"/>
    <property type="project" value="InterPro"/>
</dbReference>
<dbReference type="Pfam" id="PF01694">
    <property type="entry name" value="Rhomboid"/>
    <property type="match status" value="1"/>
</dbReference>
<evidence type="ECO:0000313" key="8">
    <source>
        <dbReference type="Proteomes" id="UP000244811"/>
    </source>
</evidence>
<proteinExistence type="predicted"/>
<keyword evidence="4 5" id="KW-0472">Membrane</keyword>
<dbReference type="Gene3D" id="1.20.1540.10">
    <property type="entry name" value="Rhomboid-like"/>
    <property type="match status" value="1"/>
</dbReference>
<dbReference type="Proteomes" id="UP000244811">
    <property type="component" value="Chromosome 1"/>
</dbReference>
<dbReference type="InterPro" id="IPR035952">
    <property type="entry name" value="Rhomboid-like_sf"/>
</dbReference>
<comment type="subcellular location">
    <subcellularLocation>
        <location evidence="1">Membrane</location>
        <topology evidence="1">Multi-pass membrane protein</topology>
    </subcellularLocation>
</comment>
<feature type="transmembrane region" description="Helical" evidence="5">
    <location>
        <begin position="203"/>
        <end position="227"/>
    </location>
</feature>
<feature type="domain" description="Peptidase S54 rhomboid" evidence="6">
    <location>
        <begin position="264"/>
        <end position="401"/>
    </location>
</feature>
<evidence type="ECO:0000313" key="7">
    <source>
        <dbReference type="EMBL" id="UVC49413.1"/>
    </source>
</evidence>
<dbReference type="GO" id="GO:0016020">
    <property type="term" value="C:membrane"/>
    <property type="evidence" value="ECO:0007669"/>
    <property type="project" value="UniProtKB-SubCell"/>
</dbReference>
<sequence>MVPVEHTLQNSVSIIDMSDSDDLGNMFEKLVSRHSKFTREFDRNMEICVTHLKKLSENNSSKTINLVNSLYNVDLKAADLENLKQTYELCSVCKTTRHAALNYEEHGAPIRKSTSQRLNDYMEFVRPLKNSNSRRFFFDFKHSIVDSPRPHEIKKEASRRFTHQGISDYFVFIVNQIETKRSGLFKKFSMNTVKGIWTRFFDFFMNVFPLFHITNFTNLIIVLQWFLLLFRVLIYRKFIQTLDIESESTRFGAFSGNLLKDKMDVHRVITSTFFHNSFAHLIVSTMMHLRFSAVFEKLNGIIVTVLVYLTSSAYGMIGVCWFTPSTLQASGFAGDWGVAGALLSRFFLFPYLIHREFHNVTNVIVSYICLFFLKTIGKGSSIVVSAHLLSCIAGVCMGTMINIRSKTNKITGHKRLLIDFVCSATLLVVPIFSVFMLFLGKMGK</sequence>
<dbReference type="SUPFAM" id="SSF144091">
    <property type="entry name" value="Rhomboid-like"/>
    <property type="match status" value="1"/>
</dbReference>
<reference evidence="7" key="1">
    <citation type="submission" date="2022-07" db="EMBL/GenBank/DDBJ databases">
        <title>Evaluation of T. orientalis genome assembly methods using nanopore sequencing and analysis of variation between genomes.</title>
        <authorList>
            <person name="Yam J."/>
            <person name="Micallef M.L."/>
            <person name="Liu M."/>
            <person name="Djordjevic S.P."/>
            <person name="Bogema D.R."/>
            <person name="Jenkins C."/>
        </authorList>
    </citation>
    <scope>NUCLEOTIDE SEQUENCE</scope>
    <source>
        <strain evidence="7">Goon Nure</strain>
    </source>
</reference>
<evidence type="ECO:0000256" key="2">
    <source>
        <dbReference type="ARBA" id="ARBA00022692"/>
    </source>
</evidence>
<dbReference type="AlphaFoldDB" id="A0A976SID7"/>
<evidence type="ECO:0000259" key="6">
    <source>
        <dbReference type="Pfam" id="PF01694"/>
    </source>
</evidence>
<evidence type="ECO:0000256" key="3">
    <source>
        <dbReference type="ARBA" id="ARBA00022989"/>
    </source>
</evidence>
<evidence type="ECO:0000256" key="5">
    <source>
        <dbReference type="SAM" id="Phobius"/>
    </source>
</evidence>
<keyword evidence="2 5" id="KW-0812">Transmembrane</keyword>
<dbReference type="EMBL" id="CP056069">
    <property type="protein sequence ID" value="UVC49413.1"/>
    <property type="molecule type" value="Genomic_DNA"/>
</dbReference>
<protein>
    <recommendedName>
        <fullName evidence="6">Peptidase S54 rhomboid domain-containing protein</fullName>
    </recommendedName>
</protein>
<keyword evidence="3 5" id="KW-1133">Transmembrane helix</keyword>
<organism evidence="7 8">
    <name type="scientific">Theileria orientalis</name>
    <dbReference type="NCBI Taxonomy" id="68886"/>
    <lineage>
        <taxon>Eukaryota</taxon>
        <taxon>Sar</taxon>
        <taxon>Alveolata</taxon>
        <taxon>Apicomplexa</taxon>
        <taxon>Aconoidasida</taxon>
        <taxon>Piroplasmida</taxon>
        <taxon>Theileriidae</taxon>
        <taxon>Theileria</taxon>
    </lineage>
</organism>
<evidence type="ECO:0000256" key="4">
    <source>
        <dbReference type="ARBA" id="ARBA00023136"/>
    </source>
</evidence>
<dbReference type="InterPro" id="IPR022764">
    <property type="entry name" value="Peptidase_S54_rhomboid_dom"/>
</dbReference>
<name>A0A976SID7_THEOR</name>